<reference evidence="1 2" key="1">
    <citation type="journal article" date="2018" name="PLoS ONE">
        <title>The draft genome of Kipferlia bialata reveals reductive genome evolution in fornicate parasites.</title>
        <authorList>
            <person name="Tanifuji G."/>
            <person name="Takabayashi S."/>
            <person name="Kume K."/>
            <person name="Takagi M."/>
            <person name="Nakayama T."/>
            <person name="Kamikawa R."/>
            <person name="Inagaki Y."/>
            <person name="Hashimoto T."/>
        </authorList>
    </citation>
    <scope>NUCLEOTIDE SEQUENCE [LARGE SCALE GENOMIC DNA]</scope>
    <source>
        <strain evidence="1">NY0173</strain>
    </source>
</reference>
<keyword evidence="2" id="KW-1185">Reference proteome</keyword>
<sequence>LRNSFDSCALYLRDRQSEADAFRQQIALFQAGLSELVTPTPAEEGETEAQREEREAADASHRALACSILSVIVPSRQSLDETPSAFHSSFVKYQTVSCLLSLAHQARCGLGEEDSASKTNACVSALQDVNVCLILLEQLDGVVTVPIEFIQGMAGHLSQLVSLMAVQQDETSLSLVMGAATHLFRLLNEAWPRGSVDPLISLSSHTMTVVYTHVYGHIRHERQAMQQGR</sequence>
<organism evidence="1 2">
    <name type="scientific">Kipferlia bialata</name>
    <dbReference type="NCBI Taxonomy" id="797122"/>
    <lineage>
        <taxon>Eukaryota</taxon>
        <taxon>Metamonada</taxon>
        <taxon>Carpediemonas-like organisms</taxon>
        <taxon>Kipferlia</taxon>
    </lineage>
</organism>
<protein>
    <submittedName>
        <fullName evidence="1">Uncharacterized protein</fullName>
    </submittedName>
</protein>
<dbReference type="EMBL" id="BDIP01005474">
    <property type="protein sequence ID" value="GIQ89826.1"/>
    <property type="molecule type" value="Genomic_DNA"/>
</dbReference>
<gene>
    <name evidence="1" type="ORF">KIPB_012410</name>
</gene>
<evidence type="ECO:0000313" key="2">
    <source>
        <dbReference type="Proteomes" id="UP000265618"/>
    </source>
</evidence>
<feature type="non-terminal residue" evidence="1">
    <location>
        <position position="229"/>
    </location>
</feature>
<name>A0A9K3D817_9EUKA</name>
<accession>A0A9K3D817</accession>
<comment type="caution">
    <text evidence="1">The sequence shown here is derived from an EMBL/GenBank/DDBJ whole genome shotgun (WGS) entry which is preliminary data.</text>
</comment>
<feature type="non-terminal residue" evidence="1">
    <location>
        <position position="1"/>
    </location>
</feature>
<proteinExistence type="predicted"/>
<evidence type="ECO:0000313" key="1">
    <source>
        <dbReference type="EMBL" id="GIQ89826.1"/>
    </source>
</evidence>
<dbReference type="AlphaFoldDB" id="A0A9K3D817"/>
<dbReference type="Proteomes" id="UP000265618">
    <property type="component" value="Unassembled WGS sequence"/>
</dbReference>